<evidence type="ECO:0000313" key="1">
    <source>
        <dbReference type="EMBL" id="EQA71563.1"/>
    </source>
</evidence>
<comment type="caution">
    <text evidence="1">The sequence shown here is derived from an EMBL/GenBank/DDBJ whole genome shotgun (WGS) entry which is preliminary data.</text>
</comment>
<gene>
    <name evidence="1" type="ORF">LEP1GSC059_2730</name>
</gene>
<organism evidence="1 2">
    <name type="scientific">Leptospira noguchii serovar Panama str. CZ214</name>
    <dbReference type="NCBI Taxonomy" id="1001595"/>
    <lineage>
        <taxon>Bacteria</taxon>
        <taxon>Pseudomonadati</taxon>
        <taxon>Spirochaetota</taxon>
        <taxon>Spirochaetia</taxon>
        <taxon>Leptospirales</taxon>
        <taxon>Leptospiraceae</taxon>
        <taxon>Leptospira</taxon>
    </lineage>
</organism>
<name>T0FEC4_9LEPT</name>
<dbReference type="EMBL" id="AKWY02000021">
    <property type="protein sequence ID" value="EQA71563.1"/>
    <property type="molecule type" value="Genomic_DNA"/>
</dbReference>
<sequence>MQPDFIFIRNSSSRLDQCSNRNRYKRYCRKKAIYGTLAVFPELQCIRIVENSIVKLLHIHFNVTKQMEIHFSTTLLKYFLREWTYYLHSSMDPSPSKAKSKFLKYLGLILEFDFQMKPF</sequence>
<proteinExistence type="predicted"/>
<evidence type="ECO:0000313" key="2">
    <source>
        <dbReference type="Proteomes" id="UP000015442"/>
    </source>
</evidence>
<accession>T0FEC4</accession>
<reference evidence="1 2" key="1">
    <citation type="submission" date="2013-05" db="EMBL/GenBank/DDBJ databases">
        <authorList>
            <person name="Harkins D.M."/>
            <person name="Durkin A.S."/>
            <person name="Brinkac L.M."/>
            <person name="Haft D.H."/>
            <person name="Selengut J.D."/>
            <person name="Sanka R."/>
            <person name="DePew J."/>
            <person name="Purushe J."/>
            <person name="Hartskeerl R.A."/>
            <person name="Ahmed A."/>
            <person name="van der Linden H."/>
            <person name="Goris M.G.A."/>
            <person name="Vinetz J.M."/>
            <person name="Sutton G.G."/>
            <person name="Nierman W.C."/>
            <person name="Fouts D.E."/>
        </authorList>
    </citation>
    <scope>NUCLEOTIDE SEQUENCE [LARGE SCALE GENOMIC DNA]</scope>
    <source>
        <strain evidence="1 2">CZ214</strain>
    </source>
</reference>
<dbReference type="Proteomes" id="UP000015442">
    <property type="component" value="Unassembled WGS sequence"/>
</dbReference>
<protein>
    <submittedName>
        <fullName evidence="1">Uncharacterized protein</fullName>
    </submittedName>
</protein>
<dbReference type="AlphaFoldDB" id="T0FEC4"/>